<sequence>MSVYIAYIVIFLLGATPFMEVIGVIPIGVAAGLPAFPVVILAFLGNILTIWLLIMMMDRVKLWLQRRKEKKGKNIPEKREKRAVTVWKKYGLPGLALLSPILIGSHLGAILAMGFGGTRKKITFWMTSSIIGWTIVMGIASYFGIDYLFKQTGREGFLTDIIDME</sequence>
<dbReference type="InterPro" id="IPR009577">
    <property type="entry name" value="Sm_multidrug_ex"/>
</dbReference>
<keyword evidence="3" id="KW-1185">Reference proteome</keyword>
<proteinExistence type="predicted"/>
<keyword evidence="1" id="KW-1133">Transmembrane helix</keyword>
<accession>A0A6N8FI95</accession>
<evidence type="ECO:0000313" key="3">
    <source>
        <dbReference type="Proteomes" id="UP000469125"/>
    </source>
</evidence>
<feature type="transmembrane region" description="Helical" evidence="1">
    <location>
        <begin position="122"/>
        <end position="145"/>
    </location>
</feature>
<evidence type="ECO:0000313" key="2">
    <source>
        <dbReference type="EMBL" id="MUK88406.1"/>
    </source>
</evidence>
<dbReference type="Proteomes" id="UP000469125">
    <property type="component" value="Unassembled WGS sequence"/>
</dbReference>
<dbReference type="EMBL" id="WOCA01000005">
    <property type="protein sequence ID" value="MUK88406.1"/>
    <property type="molecule type" value="Genomic_DNA"/>
</dbReference>
<organism evidence="2 3">
    <name type="scientific">Ornithinibacillus caprae</name>
    <dbReference type="NCBI Taxonomy" id="2678566"/>
    <lineage>
        <taxon>Bacteria</taxon>
        <taxon>Bacillati</taxon>
        <taxon>Bacillota</taxon>
        <taxon>Bacilli</taxon>
        <taxon>Bacillales</taxon>
        <taxon>Bacillaceae</taxon>
        <taxon>Ornithinibacillus</taxon>
    </lineage>
</organism>
<dbReference type="Pfam" id="PF06695">
    <property type="entry name" value="Sm_multidrug_ex"/>
    <property type="match status" value="1"/>
</dbReference>
<dbReference type="RefSeq" id="WP_155668394.1">
    <property type="nucleotide sequence ID" value="NZ_WOCA01000005.1"/>
</dbReference>
<gene>
    <name evidence="2" type="ORF">GMD78_08385</name>
</gene>
<comment type="caution">
    <text evidence="2">The sequence shown here is derived from an EMBL/GenBank/DDBJ whole genome shotgun (WGS) entry which is preliminary data.</text>
</comment>
<protein>
    <submittedName>
        <fullName evidence="2">DNA-binding protein</fullName>
    </submittedName>
</protein>
<feature type="transmembrane region" description="Helical" evidence="1">
    <location>
        <begin position="35"/>
        <end position="57"/>
    </location>
</feature>
<dbReference type="AlphaFoldDB" id="A0A6N8FI95"/>
<name>A0A6N8FI95_9BACI</name>
<keyword evidence="1" id="KW-0472">Membrane</keyword>
<dbReference type="GO" id="GO:0003677">
    <property type="term" value="F:DNA binding"/>
    <property type="evidence" value="ECO:0007669"/>
    <property type="project" value="UniProtKB-KW"/>
</dbReference>
<feature type="transmembrane region" description="Helical" evidence="1">
    <location>
        <begin position="7"/>
        <end position="29"/>
    </location>
</feature>
<reference evidence="2 3" key="1">
    <citation type="submission" date="2019-11" db="EMBL/GenBank/DDBJ databases">
        <authorList>
            <person name="Li X."/>
        </authorList>
    </citation>
    <scope>NUCLEOTIDE SEQUENCE [LARGE SCALE GENOMIC DNA]</scope>
    <source>
        <strain evidence="2 3">L9</strain>
    </source>
</reference>
<keyword evidence="1" id="KW-0812">Transmembrane</keyword>
<evidence type="ECO:0000256" key="1">
    <source>
        <dbReference type="SAM" id="Phobius"/>
    </source>
</evidence>
<keyword evidence="2" id="KW-0238">DNA-binding</keyword>
<feature type="transmembrane region" description="Helical" evidence="1">
    <location>
        <begin position="90"/>
        <end position="116"/>
    </location>
</feature>